<dbReference type="SUPFAM" id="SSF48403">
    <property type="entry name" value="Ankyrin repeat"/>
    <property type="match status" value="1"/>
</dbReference>
<dbReference type="PANTHER" id="PTHR24173:SF74">
    <property type="entry name" value="ANKYRIN REPEAT DOMAIN-CONTAINING PROTEIN 16"/>
    <property type="match status" value="1"/>
</dbReference>
<protein>
    <recommendedName>
        <fullName evidence="6">ANK_REP_REGION domain-containing protein</fullName>
    </recommendedName>
</protein>
<proteinExistence type="predicted"/>
<organism evidence="4 5">
    <name type="scientific">Rotaria sordida</name>
    <dbReference type="NCBI Taxonomy" id="392033"/>
    <lineage>
        <taxon>Eukaryota</taxon>
        <taxon>Metazoa</taxon>
        <taxon>Spiralia</taxon>
        <taxon>Gnathifera</taxon>
        <taxon>Rotifera</taxon>
        <taxon>Eurotatoria</taxon>
        <taxon>Bdelloidea</taxon>
        <taxon>Philodinida</taxon>
        <taxon>Philodinidae</taxon>
        <taxon>Rotaria</taxon>
    </lineage>
</organism>
<dbReference type="PANTHER" id="PTHR24173">
    <property type="entry name" value="ANKYRIN REPEAT CONTAINING"/>
    <property type="match status" value="1"/>
</dbReference>
<dbReference type="InterPro" id="IPR002110">
    <property type="entry name" value="Ankyrin_rpt"/>
</dbReference>
<evidence type="ECO:0000313" key="4">
    <source>
        <dbReference type="EMBL" id="CAF1386238.1"/>
    </source>
</evidence>
<evidence type="ECO:0000256" key="3">
    <source>
        <dbReference type="PROSITE-ProRule" id="PRU00023"/>
    </source>
</evidence>
<feature type="repeat" description="ANK" evidence="3">
    <location>
        <begin position="212"/>
        <end position="244"/>
    </location>
</feature>
<dbReference type="SMART" id="SM00248">
    <property type="entry name" value="ANK"/>
    <property type="match status" value="7"/>
</dbReference>
<dbReference type="Pfam" id="PF12796">
    <property type="entry name" value="Ank_2"/>
    <property type="match status" value="3"/>
</dbReference>
<feature type="repeat" description="ANK" evidence="3">
    <location>
        <begin position="28"/>
        <end position="60"/>
    </location>
</feature>
<dbReference type="InterPro" id="IPR036770">
    <property type="entry name" value="Ankyrin_rpt-contain_sf"/>
</dbReference>
<feature type="repeat" description="ANK" evidence="3">
    <location>
        <begin position="137"/>
        <end position="169"/>
    </location>
</feature>
<gene>
    <name evidence="4" type="ORF">SEV965_LOCUS30679</name>
</gene>
<dbReference type="AlphaFoldDB" id="A0A815JUF3"/>
<dbReference type="PROSITE" id="PS50297">
    <property type="entry name" value="ANK_REP_REGION"/>
    <property type="match status" value="1"/>
</dbReference>
<reference evidence="4" key="1">
    <citation type="submission" date="2021-02" db="EMBL/GenBank/DDBJ databases">
        <authorList>
            <person name="Nowell W R."/>
        </authorList>
    </citation>
    <scope>NUCLEOTIDE SEQUENCE</scope>
</reference>
<dbReference type="PROSITE" id="PS50088">
    <property type="entry name" value="ANK_REPEAT"/>
    <property type="match status" value="4"/>
</dbReference>
<feature type="non-terminal residue" evidence="4">
    <location>
        <position position="1"/>
    </location>
</feature>
<evidence type="ECO:0008006" key="6">
    <source>
        <dbReference type="Google" id="ProtNLM"/>
    </source>
</evidence>
<accession>A0A815JUF3</accession>
<evidence type="ECO:0000256" key="2">
    <source>
        <dbReference type="ARBA" id="ARBA00023043"/>
    </source>
</evidence>
<name>A0A815JUF3_9BILA</name>
<keyword evidence="1" id="KW-0677">Repeat</keyword>
<comment type="caution">
    <text evidence="4">The sequence shown here is derived from an EMBL/GenBank/DDBJ whole genome shotgun (WGS) entry which is preliminary data.</text>
</comment>
<sequence length="343" mass="37743">SRLDILLQRSALVDSVPFGKRAENNKIAGSTPLIDATKYNHPECVKHLLVHHANPNHKNHSSISALILAAKLGYFECVKLLVQAGADLKLSSSNSVALRLNLCDQTSLFYAAKEDRTDIIKYSLDDEANRHVQNHYAGSTPLIDATKYNHPECVKHLLVHHASPNHKNHSSISALILAAELRYFECVKLHVQAGADLKLSSSSSVALRLNLCGQTSLFCAAKEDRTDIVKYLLDDEANRHVQNHYGVSALCIPSQKGILQVVELLLNDGTETHVTPFDSQADELNITVTKLSSTSFLLACEICDLDIIEAGADFNYAASGLEVDNLNMTDQTVFFCGYIKQSY</sequence>
<dbReference type="Proteomes" id="UP000663889">
    <property type="component" value="Unassembled WGS sequence"/>
</dbReference>
<feature type="repeat" description="ANK" evidence="3">
    <location>
        <begin position="61"/>
        <end position="93"/>
    </location>
</feature>
<evidence type="ECO:0000313" key="5">
    <source>
        <dbReference type="Proteomes" id="UP000663889"/>
    </source>
</evidence>
<keyword evidence="2 3" id="KW-0040">ANK repeat</keyword>
<evidence type="ECO:0000256" key="1">
    <source>
        <dbReference type="ARBA" id="ARBA00022737"/>
    </source>
</evidence>
<dbReference type="Gene3D" id="1.25.40.20">
    <property type="entry name" value="Ankyrin repeat-containing domain"/>
    <property type="match status" value="3"/>
</dbReference>
<dbReference type="EMBL" id="CAJNOU010003357">
    <property type="protein sequence ID" value="CAF1386238.1"/>
    <property type="molecule type" value="Genomic_DNA"/>
</dbReference>